<feature type="region of interest" description="Disordered" evidence="1">
    <location>
        <begin position="16"/>
        <end position="40"/>
    </location>
</feature>
<evidence type="ECO:0000313" key="3">
    <source>
        <dbReference type="Proteomes" id="UP000177625"/>
    </source>
</evidence>
<accession>A0A1E1MWP7</accession>
<keyword evidence="3" id="KW-1185">Reference proteome</keyword>
<evidence type="ECO:0000256" key="1">
    <source>
        <dbReference type="SAM" id="MobiDB-lite"/>
    </source>
</evidence>
<sequence length="109" mass="12320">MKNITELCQANIAKAAQKQEDNANKTRTPAPIYRKGDKRSLDTKHAKYTVEEVLSPLSVRLSGIPENIHPVFYTDLLRPASNDPLIGQETDDKQPDLVLFETHEEFSVE</sequence>
<evidence type="ECO:0000313" key="2">
    <source>
        <dbReference type="EMBL" id="CZT53498.1"/>
    </source>
</evidence>
<dbReference type="Proteomes" id="UP000177625">
    <property type="component" value="Unassembled WGS sequence"/>
</dbReference>
<name>A0A1E1MWP7_RHYSE</name>
<dbReference type="AlphaFoldDB" id="A0A1E1MWP7"/>
<organism evidence="2 3">
    <name type="scientific">Rhynchosporium secalis</name>
    <name type="common">Barley scald fungus</name>
    <dbReference type="NCBI Taxonomy" id="38038"/>
    <lineage>
        <taxon>Eukaryota</taxon>
        <taxon>Fungi</taxon>
        <taxon>Dikarya</taxon>
        <taxon>Ascomycota</taxon>
        <taxon>Pezizomycotina</taxon>
        <taxon>Leotiomycetes</taxon>
        <taxon>Helotiales</taxon>
        <taxon>Ploettnerulaceae</taxon>
        <taxon>Rhynchosporium</taxon>
    </lineage>
</organism>
<dbReference type="EMBL" id="FJVC01000845">
    <property type="protein sequence ID" value="CZT53498.1"/>
    <property type="molecule type" value="Genomic_DNA"/>
</dbReference>
<protein>
    <submittedName>
        <fullName evidence="2">Uncharacterized protein</fullName>
    </submittedName>
</protein>
<gene>
    <name evidence="2" type="ORF">RSE6_15101</name>
</gene>
<proteinExistence type="predicted"/>
<reference evidence="3" key="1">
    <citation type="submission" date="2016-03" db="EMBL/GenBank/DDBJ databases">
        <authorList>
            <person name="Guldener U."/>
        </authorList>
    </citation>
    <scope>NUCLEOTIDE SEQUENCE [LARGE SCALE GENOMIC DNA]</scope>
</reference>